<dbReference type="InterPro" id="IPR050071">
    <property type="entry name" value="Dehydroquinate_synthase"/>
</dbReference>
<keyword evidence="13 18" id="KW-0862">Zinc</keyword>
<dbReference type="Pfam" id="PF01761">
    <property type="entry name" value="DHQ_synthase"/>
    <property type="match status" value="1"/>
</dbReference>
<dbReference type="SUPFAM" id="SSF56796">
    <property type="entry name" value="Dehydroquinate synthase-like"/>
    <property type="match status" value="1"/>
</dbReference>
<comment type="function">
    <text evidence="3 18">Catalyzes the conversion of 3-deoxy-D-arabino-heptulosonate 7-phosphate (DAHP) to dehydroquinate (DHQ).</text>
</comment>
<comment type="similarity">
    <text evidence="6 18">Belongs to the sugar phosphate cyclases superfamily. Dehydroquinate synthase family.</text>
</comment>
<evidence type="ECO:0000256" key="14">
    <source>
        <dbReference type="ARBA" id="ARBA00023027"/>
    </source>
</evidence>
<evidence type="ECO:0000256" key="1">
    <source>
        <dbReference type="ARBA" id="ARBA00001393"/>
    </source>
</evidence>
<evidence type="ECO:0000256" key="5">
    <source>
        <dbReference type="ARBA" id="ARBA00004661"/>
    </source>
</evidence>
<keyword evidence="12 18" id="KW-0547">Nucleotide-binding</keyword>
<evidence type="ECO:0000256" key="6">
    <source>
        <dbReference type="ARBA" id="ARBA00005412"/>
    </source>
</evidence>
<dbReference type="RefSeq" id="WP_225672010.1">
    <property type="nucleotide sequence ID" value="NZ_JAEDAH010000016.1"/>
</dbReference>
<keyword evidence="17 18" id="KW-0170">Cobalt</keyword>
<comment type="cofactor">
    <cofactor evidence="18">
        <name>Co(2+)</name>
        <dbReference type="ChEBI" id="CHEBI:48828"/>
    </cofactor>
    <cofactor evidence="18">
        <name>Zn(2+)</name>
        <dbReference type="ChEBI" id="CHEBI:29105"/>
    </cofactor>
    <text evidence="18">Binds 1 divalent metal cation per subunit. Can use either Co(2+) or Zn(2+).</text>
</comment>
<comment type="cofactor">
    <cofactor evidence="2 18">
        <name>NAD(+)</name>
        <dbReference type="ChEBI" id="CHEBI:57540"/>
    </cofactor>
</comment>
<dbReference type="EMBL" id="JAEDAH010000016">
    <property type="protein sequence ID" value="MCA6062726.1"/>
    <property type="molecule type" value="Genomic_DNA"/>
</dbReference>
<feature type="binding site" evidence="18">
    <location>
        <position position="140"/>
    </location>
    <ligand>
        <name>NAD(+)</name>
        <dbReference type="ChEBI" id="CHEBI:57540"/>
    </ligand>
</feature>
<evidence type="ECO:0000313" key="22">
    <source>
        <dbReference type="Proteomes" id="UP000714380"/>
    </source>
</evidence>
<evidence type="ECO:0000256" key="7">
    <source>
        <dbReference type="ARBA" id="ARBA00013031"/>
    </source>
</evidence>
<dbReference type="Proteomes" id="UP000714380">
    <property type="component" value="Unassembled WGS sequence"/>
</dbReference>
<evidence type="ECO:0000256" key="12">
    <source>
        <dbReference type="ARBA" id="ARBA00022741"/>
    </source>
</evidence>
<organism evidence="21 22">
    <name type="scientific">Thalassolituus marinus</name>
    <dbReference type="NCBI Taxonomy" id="671053"/>
    <lineage>
        <taxon>Bacteria</taxon>
        <taxon>Pseudomonadati</taxon>
        <taxon>Pseudomonadota</taxon>
        <taxon>Gammaproteobacteria</taxon>
        <taxon>Oceanospirillales</taxon>
        <taxon>Oceanospirillaceae</taxon>
        <taxon>Thalassolituus</taxon>
    </lineage>
</organism>
<keyword evidence="11 18" id="KW-0479">Metal-binding</keyword>
<dbReference type="NCBIfam" id="TIGR01357">
    <property type="entry name" value="aroB"/>
    <property type="match status" value="1"/>
</dbReference>
<dbReference type="InterPro" id="IPR030963">
    <property type="entry name" value="DHQ_synth_fam"/>
</dbReference>
<dbReference type="PANTHER" id="PTHR43622:SF7">
    <property type="entry name" value="3-DEHYDROQUINATE SYNTHASE, CHLOROPLASTIC"/>
    <property type="match status" value="1"/>
</dbReference>
<feature type="binding site" evidence="18">
    <location>
        <position position="245"/>
    </location>
    <ligand>
        <name>Zn(2+)</name>
        <dbReference type="ChEBI" id="CHEBI:29105"/>
    </ligand>
</feature>
<dbReference type="PIRSF" id="PIRSF001455">
    <property type="entry name" value="DHQ_synth"/>
    <property type="match status" value="1"/>
</dbReference>
<evidence type="ECO:0000256" key="11">
    <source>
        <dbReference type="ARBA" id="ARBA00022723"/>
    </source>
</evidence>
<dbReference type="HAMAP" id="MF_00110">
    <property type="entry name" value="DHQ_synthase"/>
    <property type="match status" value="1"/>
</dbReference>
<feature type="binding site" evidence="18">
    <location>
        <begin position="103"/>
        <end position="107"/>
    </location>
    <ligand>
        <name>NAD(+)</name>
        <dbReference type="ChEBI" id="CHEBI:57540"/>
    </ligand>
</feature>
<dbReference type="InterPro" id="IPR030960">
    <property type="entry name" value="DHQS/DOIS_N"/>
</dbReference>
<feature type="binding site" evidence="18">
    <location>
        <begin position="69"/>
        <end position="74"/>
    </location>
    <ligand>
        <name>NAD(+)</name>
        <dbReference type="ChEBI" id="CHEBI:57540"/>
    </ligand>
</feature>
<evidence type="ECO:0000259" key="19">
    <source>
        <dbReference type="Pfam" id="PF01761"/>
    </source>
</evidence>
<dbReference type="Gene3D" id="1.20.1090.10">
    <property type="entry name" value="Dehydroquinate synthase-like - alpha domain"/>
    <property type="match status" value="1"/>
</dbReference>
<dbReference type="EC" id="4.2.3.4" evidence="7 18"/>
<proteinExistence type="inferred from homology"/>
<dbReference type="GO" id="GO:0003856">
    <property type="term" value="F:3-dehydroquinate synthase activity"/>
    <property type="evidence" value="ECO:0007669"/>
    <property type="project" value="UniProtKB-EC"/>
</dbReference>
<feature type="domain" description="3-dehydroquinate synthase C-terminal" evidence="20">
    <location>
        <begin position="179"/>
        <end position="323"/>
    </location>
</feature>
<feature type="binding site" evidence="18">
    <location>
        <position position="149"/>
    </location>
    <ligand>
        <name>NAD(+)</name>
        <dbReference type="ChEBI" id="CHEBI:57540"/>
    </ligand>
</feature>
<feature type="binding site" evidence="18">
    <location>
        <position position="262"/>
    </location>
    <ligand>
        <name>Zn(2+)</name>
        <dbReference type="ChEBI" id="CHEBI:29105"/>
    </ligand>
</feature>
<evidence type="ECO:0000256" key="9">
    <source>
        <dbReference type="ARBA" id="ARBA00022490"/>
    </source>
</evidence>
<keyword evidence="9 18" id="KW-0963">Cytoplasm</keyword>
<evidence type="ECO:0000256" key="18">
    <source>
        <dbReference type="HAMAP-Rule" id="MF_00110"/>
    </source>
</evidence>
<dbReference type="CDD" id="cd08195">
    <property type="entry name" value="DHQS"/>
    <property type="match status" value="1"/>
</dbReference>
<reference evidence="21 22" key="1">
    <citation type="submission" date="2020-12" db="EMBL/GenBank/DDBJ databases">
        <title>Novel Thalassolituus-related marine hydrocarbonoclastic bacteria mediated algae-derived hydrocarbons mineralization in twilight zone of the northern South China Sea.</title>
        <authorList>
            <person name="Dong C."/>
        </authorList>
    </citation>
    <scope>NUCLEOTIDE SEQUENCE [LARGE SCALE GENOMIC DNA]</scope>
    <source>
        <strain evidence="21 22">IMCC1826</strain>
    </source>
</reference>
<keyword evidence="16 18" id="KW-0456">Lyase</keyword>
<protein>
    <recommendedName>
        <fullName evidence="8 18">3-dehydroquinate synthase</fullName>
        <shortName evidence="18">DHQS</shortName>
        <ecNumber evidence="7 18">4.2.3.4</ecNumber>
    </recommendedName>
</protein>
<evidence type="ECO:0000256" key="16">
    <source>
        <dbReference type="ARBA" id="ARBA00023239"/>
    </source>
</evidence>
<sequence length="363" mass="39627">MNTLTVDLGERSYPIFIGNGLLTRSDLYAPYITGRQVMIVTNTTVAPLYLEKVKSALQGFQVDEVILPDGESYKDLKTLNLIYDALLEKQHNRTTTLLALGGGVIGDMCGYAAASYQRGVNFIQVPTTLLSQVDSSVGGKTGVNHPLGKNMIGAFHQPKCVIADTDTLNTLPERELSAGIAEVIKYGLICDKPFYQWITENIQALMKREPKALAYAIERSCQNKAEVVAQDETESGIRAILNLGHTFGHAIEAHQGYGQWLHGEAVGTGMLQAADLCWRMEHISSDELTALRDLLIASGLPVVGPADMSTDDYISRMLVDKKVLDGRIRLVLLKRIGEAYMTSDVPKDLLTQTLTAGDKLGLA</sequence>
<keyword evidence="22" id="KW-1185">Reference proteome</keyword>
<keyword evidence="10 18" id="KW-0028">Amino-acid biosynthesis</keyword>
<comment type="catalytic activity">
    <reaction evidence="1 18">
        <text>7-phospho-2-dehydro-3-deoxy-D-arabino-heptonate = 3-dehydroquinate + phosphate</text>
        <dbReference type="Rhea" id="RHEA:21968"/>
        <dbReference type="ChEBI" id="CHEBI:32364"/>
        <dbReference type="ChEBI" id="CHEBI:43474"/>
        <dbReference type="ChEBI" id="CHEBI:58394"/>
        <dbReference type="EC" id="4.2.3.4"/>
    </reaction>
</comment>
<dbReference type="PANTHER" id="PTHR43622">
    <property type="entry name" value="3-DEHYDROQUINATE SYNTHASE"/>
    <property type="match status" value="1"/>
</dbReference>
<evidence type="ECO:0000313" key="21">
    <source>
        <dbReference type="EMBL" id="MCA6062726.1"/>
    </source>
</evidence>
<dbReference type="InterPro" id="IPR016037">
    <property type="entry name" value="DHQ_synth_AroB"/>
</dbReference>
<evidence type="ECO:0000256" key="3">
    <source>
        <dbReference type="ARBA" id="ARBA00003485"/>
    </source>
</evidence>
<feature type="binding site" evidence="18">
    <location>
        <position position="182"/>
    </location>
    <ligand>
        <name>Zn(2+)</name>
        <dbReference type="ChEBI" id="CHEBI:29105"/>
    </ligand>
</feature>
<name>A0ABS7ZLY2_9GAMM</name>
<dbReference type="Gene3D" id="3.40.50.1970">
    <property type="match status" value="1"/>
</dbReference>
<evidence type="ECO:0000256" key="4">
    <source>
        <dbReference type="ARBA" id="ARBA00004496"/>
    </source>
</evidence>
<comment type="subcellular location">
    <subcellularLocation>
        <location evidence="4 18">Cytoplasm</location>
    </subcellularLocation>
</comment>
<evidence type="ECO:0000256" key="8">
    <source>
        <dbReference type="ARBA" id="ARBA00017684"/>
    </source>
</evidence>
<evidence type="ECO:0000256" key="10">
    <source>
        <dbReference type="ARBA" id="ARBA00022605"/>
    </source>
</evidence>
<keyword evidence="15 18" id="KW-0057">Aromatic amino acid biosynthesis</keyword>
<evidence type="ECO:0000256" key="13">
    <source>
        <dbReference type="ARBA" id="ARBA00022833"/>
    </source>
</evidence>
<dbReference type="Pfam" id="PF24621">
    <property type="entry name" value="DHQS_C"/>
    <property type="match status" value="1"/>
</dbReference>
<accession>A0ABS7ZLY2</accession>
<keyword evidence="14 18" id="KW-0520">NAD</keyword>
<comment type="pathway">
    <text evidence="5 18">Metabolic intermediate biosynthesis; chorismate biosynthesis; chorismate from D-erythrose 4-phosphate and phosphoenolpyruvate: step 2/7.</text>
</comment>
<feature type="binding site" evidence="18">
    <location>
        <begin position="167"/>
        <end position="170"/>
    </location>
    <ligand>
        <name>NAD(+)</name>
        <dbReference type="ChEBI" id="CHEBI:57540"/>
    </ligand>
</feature>
<evidence type="ECO:0000259" key="20">
    <source>
        <dbReference type="Pfam" id="PF24621"/>
    </source>
</evidence>
<dbReference type="InterPro" id="IPR056179">
    <property type="entry name" value="DHQS_C"/>
</dbReference>
<evidence type="ECO:0000256" key="15">
    <source>
        <dbReference type="ARBA" id="ARBA00023141"/>
    </source>
</evidence>
<comment type="caution">
    <text evidence="21">The sequence shown here is derived from an EMBL/GenBank/DDBJ whole genome shotgun (WGS) entry which is preliminary data.</text>
</comment>
<gene>
    <name evidence="18 21" type="primary">aroB</name>
    <name evidence="21" type="ORF">I9W95_03800</name>
</gene>
<evidence type="ECO:0000256" key="2">
    <source>
        <dbReference type="ARBA" id="ARBA00001911"/>
    </source>
</evidence>
<feature type="binding site" evidence="18">
    <location>
        <begin position="127"/>
        <end position="128"/>
    </location>
    <ligand>
        <name>NAD(+)</name>
        <dbReference type="ChEBI" id="CHEBI:57540"/>
    </ligand>
</feature>
<feature type="domain" description="3-dehydroquinate synthase N-terminal" evidence="19">
    <location>
        <begin position="65"/>
        <end position="177"/>
    </location>
</feature>
<evidence type="ECO:0000256" key="17">
    <source>
        <dbReference type="ARBA" id="ARBA00023285"/>
    </source>
</evidence>